<dbReference type="OrthoDB" id="9808689at2"/>
<keyword evidence="3" id="KW-1185">Reference proteome</keyword>
<sequence length="260" mass="27636">MRSVSCQAAKARFGNSTAGCGVDFGLRPPQEQRASALRMRVAHTIRGQRGSRVKSVVLKLGGVKSGGLKAGVALLTLLVAGCAFLPGGGPAPLDTFELSAPPLDARGRSRRQILIAQPSALKALDSQNIVIKPSVRSIQYLKGAQWADRLPLIVQARLAETFQRSGSFAGVGKPGEGLAIDYQVIVEVRSFEVRVDRGEHAEVELFVRILNDRNGEVRASKSFTATAPVSGSGNQAYVSALDNAFGDAAKDIVRWTDSVI</sequence>
<gene>
    <name evidence="2" type="ORF">CIT31_22740</name>
</gene>
<comment type="caution">
    <text evidence="2">The sequence shown here is derived from an EMBL/GenBank/DDBJ whole genome shotgun (WGS) entry which is preliminary data.</text>
</comment>
<dbReference type="SUPFAM" id="SSF159594">
    <property type="entry name" value="XCC0632-like"/>
    <property type="match status" value="1"/>
</dbReference>
<evidence type="ECO:0000259" key="1">
    <source>
        <dbReference type="Pfam" id="PF03886"/>
    </source>
</evidence>
<evidence type="ECO:0000313" key="2">
    <source>
        <dbReference type="EMBL" id="PAP93288.1"/>
    </source>
</evidence>
<dbReference type="AlphaFoldDB" id="A0A271KBZ1"/>
<dbReference type="Pfam" id="PF03886">
    <property type="entry name" value="ABC_trans_aux"/>
    <property type="match status" value="1"/>
</dbReference>
<dbReference type="Proteomes" id="UP000215931">
    <property type="component" value="Unassembled WGS sequence"/>
</dbReference>
<feature type="domain" description="ABC-type transport auxiliary lipoprotein component" evidence="1">
    <location>
        <begin position="101"/>
        <end position="253"/>
    </location>
</feature>
<dbReference type="EMBL" id="NPKH01000027">
    <property type="protein sequence ID" value="PAP93288.1"/>
    <property type="molecule type" value="Genomic_DNA"/>
</dbReference>
<name>A0A271KBZ1_9HYPH</name>
<protein>
    <submittedName>
        <fullName evidence="2">ABC transporter</fullName>
    </submittedName>
</protein>
<accession>A0A271KBZ1</accession>
<reference evidence="2 3" key="1">
    <citation type="submission" date="2017-08" db="EMBL/GenBank/DDBJ databases">
        <title>Mesorhizobium wenxinae sp. nov., a novel rhizobial species isolated from root nodules of chickpea (Cicer arietinum L.).</title>
        <authorList>
            <person name="Zhang J."/>
        </authorList>
    </citation>
    <scope>NUCLEOTIDE SEQUENCE [LARGE SCALE GENOMIC DNA]</scope>
    <source>
        <strain evidence="3">WYCCWR 10019</strain>
    </source>
</reference>
<proteinExistence type="predicted"/>
<organism evidence="2 3">
    <name type="scientific">Mesorhizobium wenxiniae</name>
    <dbReference type="NCBI Taxonomy" id="2014805"/>
    <lineage>
        <taxon>Bacteria</taxon>
        <taxon>Pseudomonadati</taxon>
        <taxon>Pseudomonadota</taxon>
        <taxon>Alphaproteobacteria</taxon>
        <taxon>Hyphomicrobiales</taxon>
        <taxon>Phyllobacteriaceae</taxon>
        <taxon>Mesorhizobium</taxon>
    </lineage>
</organism>
<dbReference type="InterPro" id="IPR005586">
    <property type="entry name" value="ABC_trans_aux"/>
</dbReference>
<evidence type="ECO:0000313" key="3">
    <source>
        <dbReference type="Proteomes" id="UP000215931"/>
    </source>
</evidence>
<dbReference type="Gene3D" id="3.40.50.10610">
    <property type="entry name" value="ABC-type transport auxiliary lipoprotein component"/>
    <property type="match status" value="1"/>
</dbReference>